<accession>A0A2N5X888</accession>
<dbReference type="SUPFAM" id="SSF53850">
    <property type="entry name" value="Periplasmic binding protein-like II"/>
    <property type="match status" value="1"/>
</dbReference>
<dbReference type="PROSITE" id="PS50931">
    <property type="entry name" value="HTH_LYSR"/>
    <property type="match status" value="1"/>
</dbReference>
<organism evidence="7 8">
    <name type="scientific">Pseudohalioglobus lutimaris</name>
    <dbReference type="NCBI Taxonomy" id="1737061"/>
    <lineage>
        <taxon>Bacteria</taxon>
        <taxon>Pseudomonadati</taxon>
        <taxon>Pseudomonadota</taxon>
        <taxon>Gammaproteobacteria</taxon>
        <taxon>Cellvibrionales</taxon>
        <taxon>Halieaceae</taxon>
        <taxon>Pseudohalioglobus</taxon>
    </lineage>
</organism>
<keyword evidence="5" id="KW-0804">Transcription</keyword>
<proteinExistence type="inferred from homology"/>
<dbReference type="GO" id="GO:0003700">
    <property type="term" value="F:DNA-binding transcription factor activity"/>
    <property type="evidence" value="ECO:0007669"/>
    <property type="project" value="InterPro"/>
</dbReference>
<feature type="domain" description="HTH lysR-type" evidence="6">
    <location>
        <begin position="2"/>
        <end position="59"/>
    </location>
</feature>
<keyword evidence="4" id="KW-0010">Activator</keyword>
<dbReference type="InterPro" id="IPR005119">
    <property type="entry name" value="LysR_subst-bd"/>
</dbReference>
<evidence type="ECO:0000259" key="6">
    <source>
        <dbReference type="PROSITE" id="PS50931"/>
    </source>
</evidence>
<reference evidence="7 8" key="1">
    <citation type="submission" date="2018-01" db="EMBL/GenBank/DDBJ databases">
        <title>The draft genome sequence of Halioglobus lutimaris HF004.</title>
        <authorList>
            <person name="Du Z.-J."/>
            <person name="Shi M.-J."/>
        </authorList>
    </citation>
    <scope>NUCLEOTIDE SEQUENCE [LARGE SCALE GENOMIC DNA]</scope>
    <source>
        <strain evidence="7 8">HF004</strain>
    </source>
</reference>
<protein>
    <submittedName>
        <fullName evidence="7">Transcriptional activator NhaR</fullName>
    </submittedName>
</protein>
<evidence type="ECO:0000256" key="2">
    <source>
        <dbReference type="ARBA" id="ARBA00023015"/>
    </source>
</evidence>
<evidence type="ECO:0000256" key="3">
    <source>
        <dbReference type="ARBA" id="ARBA00023125"/>
    </source>
</evidence>
<dbReference type="Pfam" id="PF00126">
    <property type="entry name" value="HTH_1"/>
    <property type="match status" value="1"/>
</dbReference>
<evidence type="ECO:0000313" key="8">
    <source>
        <dbReference type="Proteomes" id="UP000235005"/>
    </source>
</evidence>
<dbReference type="InterPro" id="IPR000847">
    <property type="entry name" value="LysR_HTH_N"/>
</dbReference>
<dbReference type="EMBL" id="PKUS01000001">
    <property type="protein sequence ID" value="PLW70705.1"/>
    <property type="molecule type" value="Genomic_DNA"/>
</dbReference>
<dbReference type="InterPro" id="IPR036390">
    <property type="entry name" value="WH_DNA-bd_sf"/>
</dbReference>
<evidence type="ECO:0000256" key="5">
    <source>
        <dbReference type="ARBA" id="ARBA00023163"/>
    </source>
</evidence>
<dbReference type="Gene3D" id="1.10.10.10">
    <property type="entry name" value="Winged helix-like DNA-binding domain superfamily/Winged helix DNA-binding domain"/>
    <property type="match status" value="1"/>
</dbReference>
<dbReference type="SUPFAM" id="SSF46785">
    <property type="entry name" value="Winged helix' DNA-binding domain"/>
    <property type="match status" value="1"/>
</dbReference>
<keyword evidence="8" id="KW-1185">Reference proteome</keyword>
<comment type="similarity">
    <text evidence="1">Belongs to the LysR transcriptional regulatory family.</text>
</comment>
<comment type="caution">
    <text evidence="7">The sequence shown here is derived from an EMBL/GenBank/DDBJ whole genome shotgun (WGS) entry which is preliminary data.</text>
</comment>
<sequence>MINYKHLHYFWVVAKRGGVTRASETLHITPQTISGQISLLEESLGEALFRKAGRNLELTEVGRVVLSYADEIFSLGGELEETVHNMPATRPITFKVGVADVVPKTISYRLLSPALELKEPVRIVCRESSLDALLAELALHKIDMVIADGPIPPGVKIRGFNHALGQSGISFLATAELVKGLEGSFPQNLDGAPLLIPSDINLVQARIFNWFDAQHIHPIVVGEFDDSALMKVFGQAGKGVFMAPTEIADEICQQYGVEIVGSTEDVTEEFFAISLERRITHPAVAAITETARTWLK</sequence>
<dbReference type="RefSeq" id="WP_101516994.1">
    <property type="nucleotide sequence ID" value="NZ_PKUS01000001.1"/>
</dbReference>
<gene>
    <name evidence="7" type="ORF">C0039_00810</name>
</gene>
<dbReference type="Proteomes" id="UP000235005">
    <property type="component" value="Unassembled WGS sequence"/>
</dbReference>
<dbReference type="NCBIfam" id="NF008284">
    <property type="entry name" value="PRK11062.1"/>
    <property type="match status" value="1"/>
</dbReference>
<dbReference type="InterPro" id="IPR036388">
    <property type="entry name" value="WH-like_DNA-bd_sf"/>
</dbReference>
<dbReference type="PANTHER" id="PTHR30293">
    <property type="entry name" value="TRANSCRIPTIONAL REGULATORY PROTEIN NAC-RELATED"/>
    <property type="match status" value="1"/>
</dbReference>
<evidence type="ECO:0000313" key="7">
    <source>
        <dbReference type="EMBL" id="PLW70705.1"/>
    </source>
</evidence>
<keyword evidence="2" id="KW-0805">Transcription regulation</keyword>
<dbReference type="OrthoDB" id="464481at2"/>
<evidence type="ECO:0000256" key="1">
    <source>
        <dbReference type="ARBA" id="ARBA00009437"/>
    </source>
</evidence>
<dbReference type="GO" id="GO:2000142">
    <property type="term" value="P:regulation of DNA-templated transcription initiation"/>
    <property type="evidence" value="ECO:0007669"/>
    <property type="project" value="TreeGrafter"/>
</dbReference>
<name>A0A2N5X888_9GAMM</name>
<dbReference type="AlphaFoldDB" id="A0A2N5X888"/>
<dbReference type="PANTHER" id="PTHR30293:SF2">
    <property type="entry name" value="TRANSCRIPTIONAL ACTIVATOR PROTEIN NHAR"/>
    <property type="match status" value="1"/>
</dbReference>
<dbReference type="GO" id="GO:0003677">
    <property type="term" value="F:DNA binding"/>
    <property type="evidence" value="ECO:0007669"/>
    <property type="project" value="UniProtKB-KW"/>
</dbReference>
<keyword evidence="3" id="KW-0238">DNA-binding</keyword>
<dbReference type="Pfam" id="PF03466">
    <property type="entry name" value="LysR_substrate"/>
    <property type="match status" value="1"/>
</dbReference>
<evidence type="ECO:0000256" key="4">
    <source>
        <dbReference type="ARBA" id="ARBA00023159"/>
    </source>
</evidence>